<dbReference type="PANTHER" id="PTHR35889:SF3">
    <property type="entry name" value="F-BOX DOMAIN-CONTAINING PROTEIN"/>
    <property type="match status" value="1"/>
</dbReference>
<evidence type="ECO:0000256" key="1">
    <source>
        <dbReference type="SAM" id="SignalP"/>
    </source>
</evidence>
<dbReference type="AlphaFoldDB" id="A0A517XTU3"/>
<sequence length="528" mass="57549" precursor="true">MPARSGPVAALLILAYASSAVADEPLHARIDRLIAAGHPNHSKLAAPAADDGEFLRRVTLDLSGTIPSTAEATAFFADTAPDKRVKLIDRLLAAPSYARRMAQAFDVILMERRKDTRVTRAAWETYLRDTFAANRPYDAFARELLSADGSDAKLRPAAKFFLDRDLEPNLITRDLGRVFLGRNMGCAQCHDHPTVNDYKQADYYGIQAFINRTFLFPNAQAPTAVIAEKADGEVNFTSVFDKAKKTSGTGPRMPGLKPLDEPKAEKGKEYAVAPAKDVRPVPAYSRRERLAAAVTSPDNPAFARTAVNRLWALLLGRGIIDPVDQDHADNPPSHPELLDTLARDFVAHNYDVKRLVREIVLSRTYQRSSEVPATLTDVPADRYLVGPLKPLAAEQLAYALSEATGNTSADAKAAPLVATFRGMYGGVAGEPDDGTTQTLSQTLFLKNGPVVRGLTQPKAGNLADRLGKLPPDRIADELFLSVLTRRPTADEKTDVTAALTRTPAAERPVFCGELVWALVTSAEFRFNH</sequence>
<dbReference type="InterPro" id="IPR022655">
    <property type="entry name" value="DUF1553"/>
</dbReference>
<dbReference type="Pfam" id="PF07587">
    <property type="entry name" value="PSD1"/>
    <property type="match status" value="1"/>
</dbReference>
<evidence type="ECO:0000313" key="4">
    <source>
        <dbReference type="EMBL" id="QDU20923.1"/>
    </source>
</evidence>
<dbReference type="PANTHER" id="PTHR35889">
    <property type="entry name" value="CYCLOINULO-OLIGOSACCHARIDE FRUCTANOTRANSFERASE-RELATED"/>
    <property type="match status" value="1"/>
</dbReference>
<accession>A0A517XTU3</accession>
<dbReference type="EMBL" id="CP036273">
    <property type="protein sequence ID" value="QDU20923.1"/>
    <property type="molecule type" value="Genomic_DNA"/>
</dbReference>
<name>A0A517XTU3_9BACT</name>
<feature type="domain" description="DUF1549" evidence="2">
    <location>
        <begin position="30"/>
        <end position="213"/>
    </location>
</feature>
<organism evidence="4 5">
    <name type="scientific">Urbifossiella limnaea</name>
    <dbReference type="NCBI Taxonomy" id="2528023"/>
    <lineage>
        <taxon>Bacteria</taxon>
        <taxon>Pseudomonadati</taxon>
        <taxon>Planctomycetota</taxon>
        <taxon>Planctomycetia</taxon>
        <taxon>Gemmatales</taxon>
        <taxon>Gemmataceae</taxon>
        <taxon>Urbifossiella</taxon>
    </lineage>
</organism>
<keyword evidence="1" id="KW-0732">Signal</keyword>
<keyword evidence="5" id="KW-1185">Reference proteome</keyword>
<dbReference type="Pfam" id="PF07583">
    <property type="entry name" value="PSCyt2"/>
    <property type="match status" value="1"/>
</dbReference>
<reference evidence="4 5" key="1">
    <citation type="submission" date="2019-02" db="EMBL/GenBank/DDBJ databases">
        <title>Deep-cultivation of Planctomycetes and their phenomic and genomic characterization uncovers novel biology.</title>
        <authorList>
            <person name="Wiegand S."/>
            <person name="Jogler M."/>
            <person name="Boedeker C."/>
            <person name="Pinto D."/>
            <person name="Vollmers J."/>
            <person name="Rivas-Marin E."/>
            <person name="Kohn T."/>
            <person name="Peeters S.H."/>
            <person name="Heuer A."/>
            <person name="Rast P."/>
            <person name="Oberbeckmann S."/>
            <person name="Bunk B."/>
            <person name="Jeske O."/>
            <person name="Meyerdierks A."/>
            <person name="Storesund J.E."/>
            <person name="Kallscheuer N."/>
            <person name="Luecker S."/>
            <person name="Lage O.M."/>
            <person name="Pohl T."/>
            <person name="Merkel B.J."/>
            <person name="Hornburger P."/>
            <person name="Mueller R.-W."/>
            <person name="Bruemmer F."/>
            <person name="Labrenz M."/>
            <person name="Spormann A.M."/>
            <person name="Op den Camp H."/>
            <person name="Overmann J."/>
            <person name="Amann R."/>
            <person name="Jetten M.S.M."/>
            <person name="Mascher T."/>
            <person name="Medema M.H."/>
            <person name="Devos D.P."/>
            <person name="Kaster A.-K."/>
            <person name="Ovreas L."/>
            <person name="Rohde M."/>
            <person name="Galperin M.Y."/>
            <person name="Jogler C."/>
        </authorList>
    </citation>
    <scope>NUCLEOTIDE SEQUENCE [LARGE SCALE GENOMIC DNA]</scope>
    <source>
        <strain evidence="4 5">ETA_A1</strain>
    </source>
</reference>
<evidence type="ECO:0000259" key="3">
    <source>
        <dbReference type="Pfam" id="PF07587"/>
    </source>
</evidence>
<feature type="domain" description="DUF1553" evidence="3">
    <location>
        <begin position="286"/>
        <end position="409"/>
    </location>
</feature>
<dbReference type="RefSeq" id="WP_145239324.1">
    <property type="nucleotide sequence ID" value="NZ_CP036273.1"/>
</dbReference>
<evidence type="ECO:0008006" key="6">
    <source>
        <dbReference type="Google" id="ProtNLM"/>
    </source>
</evidence>
<proteinExistence type="predicted"/>
<evidence type="ECO:0000259" key="2">
    <source>
        <dbReference type="Pfam" id="PF07583"/>
    </source>
</evidence>
<dbReference type="Proteomes" id="UP000319576">
    <property type="component" value="Chromosome"/>
</dbReference>
<dbReference type="OrthoDB" id="289126at2"/>
<evidence type="ECO:0000313" key="5">
    <source>
        <dbReference type="Proteomes" id="UP000319576"/>
    </source>
</evidence>
<dbReference type="KEGG" id="uli:ETAA1_28860"/>
<feature type="chain" id="PRO_5022184063" description="DUF1553 domain-containing protein" evidence="1">
    <location>
        <begin position="23"/>
        <end position="528"/>
    </location>
</feature>
<feature type="signal peptide" evidence="1">
    <location>
        <begin position="1"/>
        <end position="22"/>
    </location>
</feature>
<dbReference type="InterPro" id="IPR011444">
    <property type="entry name" value="DUF1549"/>
</dbReference>
<protein>
    <recommendedName>
        <fullName evidence="6">DUF1553 domain-containing protein</fullName>
    </recommendedName>
</protein>
<gene>
    <name evidence="4" type="ORF">ETAA1_28860</name>
</gene>